<feature type="binding site" evidence="13">
    <location>
        <position position="176"/>
    </location>
    <ligand>
        <name>Mg(2+)</name>
        <dbReference type="ChEBI" id="CHEBI:18420"/>
    </ligand>
</feature>
<keyword evidence="7 15" id="KW-0378">Hydrolase</keyword>
<keyword evidence="4" id="KW-0597">Phosphoprotein</keyword>
<dbReference type="EMBL" id="HE580269">
    <property type="protein sequence ID" value="CCD24185.1"/>
    <property type="molecule type" value="Genomic_DNA"/>
</dbReference>
<dbReference type="GO" id="GO:0047386">
    <property type="term" value="F:fructose-2,6-bisphosphate 6-phosphatase activity"/>
    <property type="evidence" value="ECO:0007669"/>
    <property type="project" value="EnsemblFungi"/>
</dbReference>
<comment type="cofactor">
    <cofactor evidence="13">
        <name>Mg(2+)</name>
        <dbReference type="ChEBI" id="CHEBI:18420"/>
    </cofactor>
    <text evidence="13">Binds 1 Mg(2+) ion.</text>
</comment>
<dbReference type="SMART" id="SM00098">
    <property type="entry name" value="alkPPc"/>
    <property type="match status" value="1"/>
</dbReference>
<comment type="cofactor">
    <cofactor evidence="13">
        <name>Zn(2+)</name>
        <dbReference type="ChEBI" id="CHEBI:29105"/>
    </cofactor>
    <text evidence="13">Binds 2 Zn(2+) ions.</text>
</comment>
<dbReference type="InterPro" id="IPR018299">
    <property type="entry name" value="Alkaline_phosphatase_AS"/>
</dbReference>
<dbReference type="OMA" id="KAAGYMT"/>
<feature type="binding site" evidence="13">
    <location>
        <position position="174"/>
    </location>
    <ligand>
        <name>Mg(2+)</name>
        <dbReference type="ChEBI" id="CHEBI:18420"/>
    </ligand>
</feature>
<evidence type="ECO:0000256" key="5">
    <source>
        <dbReference type="ARBA" id="ARBA00022692"/>
    </source>
</evidence>
<dbReference type="OrthoDB" id="7392499at2759"/>
<feature type="binding site" evidence="13">
    <location>
        <position position="363"/>
    </location>
    <ligand>
        <name>Zn(2+)</name>
        <dbReference type="ChEBI" id="CHEBI:29105"/>
        <label>2</label>
    </ligand>
</feature>
<dbReference type="GO" id="GO:0046496">
    <property type="term" value="P:nicotinamide nucleotide metabolic process"/>
    <property type="evidence" value="ECO:0007669"/>
    <property type="project" value="EnsemblFungi"/>
</dbReference>
<protein>
    <recommendedName>
        <fullName evidence="3 15">Alkaline phosphatase</fullName>
        <ecNumber evidence="3 15">3.1.3.1</ecNumber>
    </recommendedName>
</protein>
<evidence type="ECO:0000256" key="10">
    <source>
        <dbReference type="ARBA" id="ARBA00022989"/>
    </source>
</evidence>
<dbReference type="EC" id="3.1.3.1" evidence="3 15"/>
<dbReference type="Gene3D" id="3.40.720.10">
    <property type="entry name" value="Alkaline Phosphatase, subunit A"/>
    <property type="match status" value="1"/>
</dbReference>
<evidence type="ECO:0000256" key="8">
    <source>
        <dbReference type="ARBA" id="ARBA00022833"/>
    </source>
</evidence>
<feature type="binding site" evidence="13">
    <location>
        <position position="469"/>
    </location>
    <ligand>
        <name>Zn(2+)</name>
        <dbReference type="ChEBI" id="CHEBI:29105"/>
        <label>2</label>
    </ligand>
</feature>
<dbReference type="Gene3D" id="1.10.60.40">
    <property type="match status" value="1"/>
</dbReference>
<dbReference type="GO" id="GO:0046872">
    <property type="term" value="F:metal ion binding"/>
    <property type="evidence" value="ECO:0007669"/>
    <property type="project" value="UniProtKB-KW"/>
</dbReference>
<dbReference type="GO" id="GO:0004035">
    <property type="term" value="F:alkaline phosphatase activity"/>
    <property type="evidence" value="ECO:0007669"/>
    <property type="project" value="UniProtKB-EC"/>
</dbReference>
<dbReference type="KEGG" id="ndi:NDAI_0C05260"/>
<keyword evidence="18" id="KW-1185">Reference proteome</keyword>
<name>G0W8S4_NAUDC</name>
<keyword evidence="11 16" id="KW-0472">Membrane</keyword>
<reference evidence="17 18" key="1">
    <citation type="journal article" date="2011" name="Proc. Natl. Acad. Sci. U.S.A.">
        <title>Evolutionary erosion of yeast sex chromosomes by mating-type switching accidents.</title>
        <authorList>
            <person name="Gordon J.L."/>
            <person name="Armisen D."/>
            <person name="Proux-Wera E."/>
            <person name="Oheigeartaigh S.S."/>
            <person name="Byrne K.P."/>
            <person name="Wolfe K.H."/>
        </authorList>
    </citation>
    <scope>NUCLEOTIDE SEQUENCE [LARGE SCALE GENOMIC DNA]</scope>
    <source>
        <strain evidence="18">ATCC 10597 / BCRC 20456 / CBS 421 / NBRC 0211 / NRRL Y-12639</strain>
    </source>
</reference>
<dbReference type="PANTHER" id="PTHR11596:SF5">
    <property type="entry name" value="ALKALINE PHOSPHATASE"/>
    <property type="match status" value="1"/>
</dbReference>
<evidence type="ECO:0000256" key="15">
    <source>
        <dbReference type="RuleBase" id="RU003947"/>
    </source>
</evidence>
<feature type="binding site" evidence="13">
    <location>
        <position position="315"/>
    </location>
    <ligand>
        <name>Mg(2+)</name>
        <dbReference type="ChEBI" id="CHEBI:18420"/>
    </ligand>
</feature>
<dbReference type="eggNOG" id="KOG4126">
    <property type="taxonomic scope" value="Eukaryota"/>
</dbReference>
<dbReference type="Proteomes" id="UP000000689">
    <property type="component" value="Chromosome 3"/>
</dbReference>
<evidence type="ECO:0000256" key="2">
    <source>
        <dbReference type="ARBA" id="ARBA00005984"/>
    </source>
</evidence>
<proteinExistence type="inferred from homology"/>
<dbReference type="GO" id="GO:0000329">
    <property type="term" value="C:fungal-type vacuole membrane"/>
    <property type="evidence" value="ECO:0007669"/>
    <property type="project" value="EnsemblFungi"/>
</dbReference>
<dbReference type="GO" id="GO:0009166">
    <property type="term" value="P:nucleotide catabolic process"/>
    <property type="evidence" value="ECO:0007669"/>
    <property type="project" value="EnsemblFungi"/>
</dbReference>
<dbReference type="RefSeq" id="XP_003669428.1">
    <property type="nucleotide sequence ID" value="XM_003669380.1"/>
</dbReference>
<dbReference type="GeneID" id="11496318"/>
<dbReference type="InterPro" id="IPR001952">
    <property type="entry name" value="Alkaline_phosphatase"/>
</dbReference>
<evidence type="ECO:0000256" key="9">
    <source>
        <dbReference type="ARBA" id="ARBA00022842"/>
    </source>
</evidence>
<dbReference type="InterPro" id="IPR017850">
    <property type="entry name" value="Alkaline_phosphatase_core_sf"/>
</dbReference>
<dbReference type="CDD" id="cd16012">
    <property type="entry name" value="ALP"/>
    <property type="match status" value="1"/>
</dbReference>
<evidence type="ECO:0000256" key="3">
    <source>
        <dbReference type="ARBA" id="ARBA00012647"/>
    </source>
</evidence>
<feature type="transmembrane region" description="Helical" evidence="16">
    <location>
        <begin position="29"/>
        <end position="49"/>
    </location>
</feature>
<dbReference type="Pfam" id="PF00245">
    <property type="entry name" value="Alk_phosphatase"/>
    <property type="match status" value="1"/>
</dbReference>
<dbReference type="STRING" id="1071378.G0W8S4"/>
<evidence type="ECO:0000313" key="18">
    <source>
        <dbReference type="Proteomes" id="UP000000689"/>
    </source>
</evidence>
<keyword evidence="6 13" id="KW-0479">Metal-binding</keyword>
<keyword evidence="8 13" id="KW-0862">Zinc</keyword>
<keyword evidence="9 13" id="KW-0460">Magnesium</keyword>
<evidence type="ECO:0000256" key="11">
    <source>
        <dbReference type="ARBA" id="ARBA00023136"/>
    </source>
</evidence>
<dbReference type="FunFam" id="3.40.720.10:FF:000063">
    <property type="entry name" value="Alkaline phosphatase"/>
    <property type="match status" value="1"/>
</dbReference>
<feature type="binding site" evidence="13">
    <location>
        <position position="75"/>
    </location>
    <ligand>
        <name>Zn(2+)</name>
        <dbReference type="ChEBI" id="CHEBI:29105"/>
        <label>2</label>
    </ligand>
</feature>
<organism evidence="17 18">
    <name type="scientific">Naumovozyma dairenensis (strain ATCC 10597 / BCRC 20456 / CBS 421 / NBRC 0211 / NRRL Y-12639)</name>
    <name type="common">Saccharomyces dairenensis</name>
    <dbReference type="NCBI Taxonomy" id="1071378"/>
    <lineage>
        <taxon>Eukaryota</taxon>
        <taxon>Fungi</taxon>
        <taxon>Dikarya</taxon>
        <taxon>Ascomycota</taxon>
        <taxon>Saccharomycotina</taxon>
        <taxon>Saccharomycetes</taxon>
        <taxon>Saccharomycetales</taxon>
        <taxon>Saccharomycetaceae</taxon>
        <taxon>Naumovozyma</taxon>
    </lineage>
</organism>
<dbReference type="PRINTS" id="PR00113">
    <property type="entry name" value="ALKPHPHTASE"/>
</dbReference>
<evidence type="ECO:0000256" key="14">
    <source>
        <dbReference type="RuleBase" id="RU003946"/>
    </source>
</evidence>
<keyword evidence="5 16" id="KW-0812">Transmembrane</keyword>
<comment type="subcellular location">
    <subcellularLocation>
        <location evidence="1">Membrane</location>
        <topology evidence="1">Single-pass membrane protein</topology>
    </subcellularLocation>
</comment>
<evidence type="ECO:0000256" key="6">
    <source>
        <dbReference type="ARBA" id="ARBA00022723"/>
    </source>
</evidence>
<sequence>MLIKLTEENVSLIRNSPPRKNLRRPKRKAIISSITITIVAITIILFYGFNNNSSSSSSSFPKHPNKKNVILFITDGMGPASLSLTRSYRQFIENLPINDTLTLDNHLIGSSRTRSSDSLITDSAAGATAFSCILKTKNNAVGVNDQYEPCGTLLEAAKLDGLMTGLVVTTRITDATPAAFSAHSNSRFQEDLIALHQLGKHNNLGRVVDLMIGGGRSHFHGKDDGGVRIDGRNLIDEAINDGWNYIDDRETFDSLQLGKNVSFPLLALLAENDIPFDLDRNPEEYPSLQEQAITAVNALVEATKDSDKGFFLMIEGSRIDHAGHENDPAAQVREVLAFDKAFQSVLELVDEMDTETIVLSTSDHETGGLVTARQVTKTYPEYVWYPLYLQNAKHSGEFLKSKILSFEGTLDDKKLFIEKKILQDILQIDDYNNDDVNALAEMNNLDDIQYKLNDMVSFRAQIGWTTHGHSAVDVNIYGYANTKSSWYHILDHLQGNHENLEIGEFIRQYLNLDLKDVTKRIKNVKTKLYDLEKIQEIEETDDEYHHLAHQILKAKQL</sequence>
<dbReference type="PANTHER" id="PTHR11596">
    <property type="entry name" value="ALKALINE PHOSPHATASE"/>
    <property type="match status" value="1"/>
</dbReference>
<gene>
    <name evidence="17" type="primary">NDAI0C05260</name>
    <name evidence="17" type="ordered locus">NDAI_0C05260</name>
</gene>
<evidence type="ECO:0000313" key="17">
    <source>
        <dbReference type="EMBL" id="CCD24185.1"/>
    </source>
</evidence>
<dbReference type="PROSITE" id="PS00123">
    <property type="entry name" value="ALKALINE_PHOSPHATASE"/>
    <property type="match status" value="1"/>
</dbReference>
<dbReference type="AlphaFoldDB" id="G0W8S4"/>
<evidence type="ECO:0000256" key="4">
    <source>
        <dbReference type="ARBA" id="ARBA00022553"/>
    </source>
</evidence>
<evidence type="ECO:0000256" key="16">
    <source>
        <dbReference type="SAM" id="Phobius"/>
    </source>
</evidence>
<comment type="catalytic activity">
    <reaction evidence="15">
        <text>a phosphate monoester + H2O = an alcohol + phosphate</text>
        <dbReference type="Rhea" id="RHEA:15017"/>
        <dbReference type="ChEBI" id="CHEBI:15377"/>
        <dbReference type="ChEBI" id="CHEBI:30879"/>
        <dbReference type="ChEBI" id="CHEBI:43474"/>
        <dbReference type="ChEBI" id="CHEBI:67140"/>
        <dbReference type="EC" id="3.1.3.1"/>
    </reaction>
</comment>
<accession>G0W8S4</accession>
<feature type="binding site" evidence="13">
    <location>
        <position position="324"/>
    </location>
    <ligand>
        <name>Zn(2+)</name>
        <dbReference type="ChEBI" id="CHEBI:29105"/>
        <label>2</label>
    </ligand>
</feature>
<feature type="active site" description="Phosphoserine intermediate" evidence="12">
    <location>
        <position position="123"/>
    </location>
</feature>
<keyword evidence="10 16" id="KW-1133">Transmembrane helix</keyword>
<feature type="binding site" evidence="13">
    <location>
        <position position="75"/>
    </location>
    <ligand>
        <name>Mg(2+)</name>
        <dbReference type="ChEBI" id="CHEBI:18420"/>
    </ligand>
</feature>
<feature type="binding site" evidence="13">
    <location>
        <position position="320"/>
    </location>
    <ligand>
        <name>Zn(2+)</name>
        <dbReference type="ChEBI" id="CHEBI:29105"/>
        <label>2</label>
    </ligand>
</feature>
<dbReference type="SUPFAM" id="SSF53649">
    <property type="entry name" value="Alkaline phosphatase-like"/>
    <property type="match status" value="1"/>
</dbReference>
<comment type="similarity">
    <text evidence="2 14">Belongs to the alkaline phosphatase family.</text>
</comment>
<evidence type="ECO:0000256" key="7">
    <source>
        <dbReference type="ARBA" id="ARBA00022801"/>
    </source>
</evidence>
<evidence type="ECO:0000256" key="12">
    <source>
        <dbReference type="PIRSR" id="PIRSR601952-1"/>
    </source>
</evidence>
<evidence type="ECO:0000256" key="1">
    <source>
        <dbReference type="ARBA" id="ARBA00004167"/>
    </source>
</evidence>
<dbReference type="HOGENOM" id="CLU_008539_6_0_1"/>
<feature type="binding site" evidence="13">
    <location>
        <position position="364"/>
    </location>
    <ligand>
        <name>Zn(2+)</name>
        <dbReference type="ChEBI" id="CHEBI:29105"/>
        <label>2</label>
    </ligand>
</feature>
<evidence type="ECO:0000256" key="13">
    <source>
        <dbReference type="PIRSR" id="PIRSR601952-2"/>
    </source>
</evidence>
<dbReference type="FunFam" id="1.10.60.40:FF:000002">
    <property type="entry name" value="Alkaline phosphatase"/>
    <property type="match status" value="1"/>
</dbReference>